<evidence type="ECO:0000259" key="1">
    <source>
        <dbReference type="Pfam" id="PF12867"/>
    </source>
</evidence>
<dbReference type="RefSeq" id="WP_254156060.1">
    <property type="nucleotide sequence ID" value="NZ_JAHESD010000070.1"/>
</dbReference>
<dbReference type="InterPro" id="IPR024775">
    <property type="entry name" value="DinB-like"/>
</dbReference>
<organism evidence="2 3">
    <name type="scientific">Chryseosolibacter indicus</name>
    <dbReference type="NCBI Taxonomy" id="2782351"/>
    <lineage>
        <taxon>Bacteria</taxon>
        <taxon>Pseudomonadati</taxon>
        <taxon>Bacteroidota</taxon>
        <taxon>Cytophagia</taxon>
        <taxon>Cytophagales</taxon>
        <taxon>Chryseotaleaceae</taxon>
        <taxon>Chryseosolibacter</taxon>
    </lineage>
</organism>
<keyword evidence="3" id="KW-1185">Reference proteome</keyword>
<gene>
    <name evidence="2" type="ORF">KK060_21290</name>
</gene>
<proteinExistence type="predicted"/>
<dbReference type="Pfam" id="PF12867">
    <property type="entry name" value="DinB_2"/>
    <property type="match status" value="1"/>
</dbReference>
<comment type="caution">
    <text evidence="2">The sequence shown here is derived from an EMBL/GenBank/DDBJ whole genome shotgun (WGS) entry which is preliminary data.</text>
</comment>
<dbReference type="EMBL" id="JAHESD010000070">
    <property type="protein sequence ID" value="MBT1705839.1"/>
    <property type="molecule type" value="Genomic_DNA"/>
</dbReference>
<protein>
    <submittedName>
        <fullName evidence="2">DinB family protein</fullName>
    </submittedName>
</protein>
<dbReference type="InterPro" id="IPR034660">
    <property type="entry name" value="DinB/YfiT-like"/>
</dbReference>
<feature type="domain" description="DinB-like" evidence="1">
    <location>
        <begin position="25"/>
        <end position="163"/>
    </location>
</feature>
<dbReference type="SUPFAM" id="SSF109854">
    <property type="entry name" value="DinB/YfiT-like putative metalloenzymes"/>
    <property type="match status" value="1"/>
</dbReference>
<evidence type="ECO:0000313" key="3">
    <source>
        <dbReference type="Proteomes" id="UP000772618"/>
    </source>
</evidence>
<name>A0ABS5VY36_9BACT</name>
<evidence type="ECO:0000313" key="2">
    <source>
        <dbReference type="EMBL" id="MBT1705839.1"/>
    </source>
</evidence>
<sequence>MEATIKPETKSEAFFISMTLSAWNAVNERVTKLLNELAEEQWMTETAPGRSRGIYLLGHLVAVSDRLITLFGLGERLYPQLDHPFLTSPDKTVQEIPTFTELKKYWTTINDTLTTKFNTMTPEDWFARHTAVSEEVFAKEPHRNKLNVLINRTNHTNYHLGQLIYLKQK</sequence>
<dbReference type="Gene3D" id="1.20.120.450">
    <property type="entry name" value="dinb family like domain"/>
    <property type="match status" value="1"/>
</dbReference>
<accession>A0ABS5VY36</accession>
<dbReference type="Proteomes" id="UP000772618">
    <property type="component" value="Unassembled WGS sequence"/>
</dbReference>
<reference evidence="2 3" key="1">
    <citation type="submission" date="2021-05" db="EMBL/GenBank/DDBJ databases">
        <title>A Polyphasic approach of four new species of the genus Ohtaekwangia: Ohtaekwangia histidinii sp. nov., Ohtaekwangia cretensis sp. nov., Ohtaekwangia indiensis sp. nov., Ohtaekwangia reichenbachii sp. nov. from diverse environment.</title>
        <authorList>
            <person name="Octaviana S."/>
        </authorList>
    </citation>
    <scope>NUCLEOTIDE SEQUENCE [LARGE SCALE GENOMIC DNA]</scope>
    <source>
        <strain evidence="2 3">PWU20</strain>
    </source>
</reference>